<evidence type="ECO:0000313" key="2">
    <source>
        <dbReference type="Proteomes" id="UP000265520"/>
    </source>
</evidence>
<dbReference type="AlphaFoldDB" id="A0A392SJD3"/>
<organism evidence="1 2">
    <name type="scientific">Trifolium medium</name>
    <dbReference type="NCBI Taxonomy" id="97028"/>
    <lineage>
        <taxon>Eukaryota</taxon>
        <taxon>Viridiplantae</taxon>
        <taxon>Streptophyta</taxon>
        <taxon>Embryophyta</taxon>
        <taxon>Tracheophyta</taxon>
        <taxon>Spermatophyta</taxon>
        <taxon>Magnoliopsida</taxon>
        <taxon>eudicotyledons</taxon>
        <taxon>Gunneridae</taxon>
        <taxon>Pentapetalae</taxon>
        <taxon>rosids</taxon>
        <taxon>fabids</taxon>
        <taxon>Fabales</taxon>
        <taxon>Fabaceae</taxon>
        <taxon>Papilionoideae</taxon>
        <taxon>50 kb inversion clade</taxon>
        <taxon>NPAAA clade</taxon>
        <taxon>Hologalegina</taxon>
        <taxon>IRL clade</taxon>
        <taxon>Trifolieae</taxon>
        <taxon>Trifolium</taxon>
    </lineage>
</organism>
<name>A0A392SJD3_9FABA</name>
<reference evidence="1 2" key="1">
    <citation type="journal article" date="2018" name="Front. Plant Sci.">
        <title>Red Clover (Trifolium pratense) and Zigzag Clover (T. medium) - A Picture of Genomic Similarities and Differences.</title>
        <authorList>
            <person name="Dluhosova J."/>
            <person name="Istvanek J."/>
            <person name="Nedelnik J."/>
            <person name="Repkova J."/>
        </authorList>
    </citation>
    <scope>NUCLEOTIDE SEQUENCE [LARGE SCALE GENOMIC DNA]</scope>
    <source>
        <strain evidence="2">cv. 10/8</strain>
        <tissue evidence="1">Leaf</tissue>
    </source>
</reference>
<accession>A0A392SJD3</accession>
<sequence length="17" mass="1961">EIDPTLEEGELEVEDDE</sequence>
<dbReference type="EMBL" id="LXQA010381031">
    <property type="protein sequence ID" value="MCI48065.1"/>
    <property type="molecule type" value="Genomic_DNA"/>
</dbReference>
<keyword evidence="2" id="KW-1185">Reference proteome</keyword>
<proteinExistence type="predicted"/>
<evidence type="ECO:0000313" key="1">
    <source>
        <dbReference type="EMBL" id="MCI48065.1"/>
    </source>
</evidence>
<feature type="non-terminal residue" evidence="1">
    <location>
        <position position="1"/>
    </location>
</feature>
<comment type="caution">
    <text evidence="1">The sequence shown here is derived from an EMBL/GenBank/DDBJ whole genome shotgun (WGS) entry which is preliminary data.</text>
</comment>
<dbReference type="Proteomes" id="UP000265520">
    <property type="component" value="Unassembled WGS sequence"/>
</dbReference>
<protein>
    <submittedName>
        <fullName evidence="1">Uncharacterized protein</fullName>
    </submittedName>
</protein>